<protein>
    <recommendedName>
        <fullName evidence="3">DUF4178 domain-containing protein</fullName>
    </recommendedName>
</protein>
<dbReference type="RefSeq" id="WP_378163014.1">
    <property type="nucleotide sequence ID" value="NZ_JBHSBU010000001.1"/>
</dbReference>
<organism evidence="1 2">
    <name type="scientific">Chitinimonas lacunae</name>
    <dbReference type="NCBI Taxonomy" id="1963018"/>
    <lineage>
        <taxon>Bacteria</taxon>
        <taxon>Pseudomonadati</taxon>
        <taxon>Pseudomonadota</taxon>
        <taxon>Betaproteobacteria</taxon>
        <taxon>Neisseriales</taxon>
        <taxon>Chitinibacteraceae</taxon>
        <taxon>Chitinimonas</taxon>
    </lineage>
</organism>
<dbReference type="EMBL" id="JBHSBU010000001">
    <property type="protein sequence ID" value="MFC4159350.1"/>
    <property type="molecule type" value="Genomic_DNA"/>
</dbReference>
<evidence type="ECO:0000313" key="2">
    <source>
        <dbReference type="Proteomes" id="UP001595791"/>
    </source>
</evidence>
<accession>A0ABV8MQ75</accession>
<keyword evidence="2" id="KW-1185">Reference proteome</keyword>
<dbReference type="Proteomes" id="UP001595791">
    <property type="component" value="Unassembled WGS sequence"/>
</dbReference>
<sequence>MLENMKFLNGRVVEGIFLRIFPPYGEGDFSSADISVGLRLLGEKEMLLIFVSSEDNWAIKAAFVCVPKFKAWLEFERDLPAILNGEKEVEYAYVFYDVSGQEVFSEIVGKKIVSVEALTIDEDWEPFGLKLNFERDYILVYPNTDGSAFETKLYKHGRGLGEFEVMGGIQYKKL</sequence>
<name>A0ABV8MQ75_9NEIS</name>
<proteinExistence type="predicted"/>
<evidence type="ECO:0000313" key="1">
    <source>
        <dbReference type="EMBL" id="MFC4159350.1"/>
    </source>
</evidence>
<gene>
    <name evidence="1" type="ORF">ACFOW7_08265</name>
</gene>
<comment type="caution">
    <text evidence="1">The sequence shown here is derived from an EMBL/GenBank/DDBJ whole genome shotgun (WGS) entry which is preliminary data.</text>
</comment>
<reference evidence="2" key="1">
    <citation type="journal article" date="2019" name="Int. J. Syst. Evol. Microbiol.">
        <title>The Global Catalogue of Microorganisms (GCM) 10K type strain sequencing project: providing services to taxonomists for standard genome sequencing and annotation.</title>
        <authorList>
            <consortium name="The Broad Institute Genomics Platform"/>
            <consortium name="The Broad Institute Genome Sequencing Center for Infectious Disease"/>
            <person name="Wu L."/>
            <person name="Ma J."/>
        </authorList>
    </citation>
    <scope>NUCLEOTIDE SEQUENCE [LARGE SCALE GENOMIC DNA]</scope>
    <source>
        <strain evidence="2">LMG 29894</strain>
    </source>
</reference>
<evidence type="ECO:0008006" key="3">
    <source>
        <dbReference type="Google" id="ProtNLM"/>
    </source>
</evidence>